<feature type="transmembrane region" description="Helical" evidence="5">
    <location>
        <begin position="28"/>
        <end position="50"/>
    </location>
</feature>
<keyword evidence="8" id="KW-1185">Reference proteome</keyword>
<dbReference type="KEGG" id="dcp:RN607_04250"/>
<dbReference type="Pfam" id="PF01988">
    <property type="entry name" value="VIT1"/>
    <property type="match status" value="1"/>
</dbReference>
<accession>A0AA96F9M6</accession>
<organism evidence="6 8">
    <name type="scientific">Demequina capsici</name>
    <dbReference type="NCBI Taxonomy" id="3075620"/>
    <lineage>
        <taxon>Bacteria</taxon>
        <taxon>Bacillati</taxon>
        <taxon>Actinomycetota</taxon>
        <taxon>Actinomycetes</taxon>
        <taxon>Micrococcales</taxon>
        <taxon>Demequinaceae</taxon>
        <taxon>Demequina</taxon>
    </lineage>
</organism>
<evidence type="ECO:0000256" key="4">
    <source>
        <dbReference type="ARBA" id="ARBA00023136"/>
    </source>
</evidence>
<dbReference type="GO" id="GO:0012505">
    <property type="term" value="C:endomembrane system"/>
    <property type="evidence" value="ECO:0007669"/>
    <property type="project" value="UniProtKB-SubCell"/>
</dbReference>
<dbReference type="EMBL" id="CP134880">
    <property type="protein sequence ID" value="WNM28222.1"/>
    <property type="molecule type" value="Genomic_DNA"/>
</dbReference>
<feature type="transmembrane region" description="Helical" evidence="5">
    <location>
        <begin position="219"/>
        <end position="238"/>
    </location>
</feature>
<evidence type="ECO:0000313" key="8">
    <source>
        <dbReference type="Proteomes" id="UP001304125"/>
    </source>
</evidence>
<dbReference type="PANTHER" id="PTHR31851">
    <property type="entry name" value="FE(2+)/MN(2+) TRANSPORTER PCL1"/>
    <property type="match status" value="1"/>
</dbReference>
<evidence type="ECO:0000313" key="7">
    <source>
        <dbReference type="EMBL" id="WNM28222.1"/>
    </source>
</evidence>
<sequence length="240" mass="25289">MARDTHRPDIFAGPDEEAMSSRLNWLRAGVLGANDGIVSIAAMLVGVAAATTDLHIIIITAIAGIVGGALSMGVGEYVSVSAQRDAEEALLDRERIWQRARPEWEREQLVRLNMDTGMSEATARAAATEQMAKDPLDIHARMHLGIDPDDLTNPWAAGVASIIAFTIGGLTPLLTTTLPPAGWRIPLTFVLVIAALAITGYVSAYIAKSPPTKAVLRNILGGAIAMAVTYGIGTLVGVSL</sequence>
<keyword evidence="3 5" id="KW-1133">Transmembrane helix</keyword>
<protein>
    <submittedName>
        <fullName evidence="6">VIT family protein</fullName>
    </submittedName>
</protein>
<evidence type="ECO:0000256" key="2">
    <source>
        <dbReference type="ARBA" id="ARBA00022692"/>
    </source>
</evidence>
<dbReference type="RefSeq" id="WP_313500216.1">
    <property type="nucleotide sequence ID" value="NZ_CP134879.1"/>
</dbReference>
<feature type="transmembrane region" description="Helical" evidence="5">
    <location>
        <begin position="155"/>
        <end position="175"/>
    </location>
</feature>
<dbReference type="InterPro" id="IPR008217">
    <property type="entry name" value="Ccc1_fam"/>
</dbReference>
<evidence type="ECO:0000256" key="5">
    <source>
        <dbReference type="SAM" id="Phobius"/>
    </source>
</evidence>
<accession>A0AA96FF13</accession>
<dbReference type="EMBL" id="CP134879">
    <property type="protein sequence ID" value="WNM25337.1"/>
    <property type="molecule type" value="Genomic_DNA"/>
</dbReference>
<feature type="transmembrane region" description="Helical" evidence="5">
    <location>
        <begin position="187"/>
        <end position="207"/>
    </location>
</feature>
<name>A0AA96F9M6_9MICO</name>
<keyword evidence="2 5" id="KW-0812">Transmembrane</keyword>
<dbReference type="CDD" id="cd02432">
    <property type="entry name" value="Nodulin-21_like_1"/>
    <property type="match status" value="1"/>
</dbReference>
<keyword evidence="4 5" id="KW-0472">Membrane</keyword>
<evidence type="ECO:0000256" key="3">
    <source>
        <dbReference type="ARBA" id="ARBA00022989"/>
    </source>
</evidence>
<comment type="subcellular location">
    <subcellularLocation>
        <location evidence="1">Endomembrane system</location>
        <topology evidence="1">Multi-pass membrane protein</topology>
    </subcellularLocation>
</comment>
<gene>
    <name evidence="6" type="ORF">RN606_04090</name>
    <name evidence="7" type="ORF">RN607_04250</name>
</gene>
<dbReference type="Proteomes" id="UP001304125">
    <property type="component" value="Chromosome"/>
</dbReference>
<dbReference type="AlphaFoldDB" id="A0AA96F9M6"/>
<feature type="transmembrane region" description="Helical" evidence="5">
    <location>
        <begin position="56"/>
        <end position="74"/>
    </location>
</feature>
<dbReference type="Proteomes" id="UP001303408">
    <property type="component" value="Chromosome"/>
</dbReference>
<dbReference type="GO" id="GO:0030026">
    <property type="term" value="P:intracellular manganese ion homeostasis"/>
    <property type="evidence" value="ECO:0007669"/>
    <property type="project" value="InterPro"/>
</dbReference>
<reference evidence="6 8" key="1">
    <citation type="submission" date="2023-09" db="EMBL/GenBank/DDBJ databases">
        <title>Demequina sp. a novel bacteria isolated from Capsicum annuum.</title>
        <authorList>
            <person name="Humaira Z."/>
            <person name="Lee J."/>
            <person name="Cho D."/>
        </authorList>
    </citation>
    <scope>NUCLEOTIDE SEQUENCE [LARGE SCALE GENOMIC DNA]</scope>
    <source>
        <strain evidence="6 8">OYTSA14</strain>
        <strain evidence="7">PMTSA13</strain>
    </source>
</reference>
<evidence type="ECO:0000256" key="1">
    <source>
        <dbReference type="ARBA" id="ARBA00004127"/>
    </source>
</evidence>
<evidence type="ECO:0000313" key="6">
    <source>
        <dbReference type="EMBL" id="WNM25337.1"/>
    </source>
</evidence>
<dbReference type="GO" id="GO:0005384">
    <property type="term" value="F:manganese ion transmembrane transporter activity"/>
    <property type="evidence" value="ECO:0007669"/>
    <property type="project" value="InterPro"/>
</dbReference>
<proteinExistence type="predicted"/>